<feature type="region of interest" description="Disordered" evidence="1">
    <location>
        <begin position="34"/>
        <end position="82"/>
    </location>
</feature>
<keyword evidence="3" id="KW-1185">Reference proteome</keyword>
<evidence type="ECO:0000256" key="1">
    <source>
        <dbReference type="SAM" id="MobiDB-lite"/>
    </source>
</evidence>
<reference evidence="2 3" key="1">
    <citation type="submission" date="2020-08" db="EMBL/GenBank/DDBJ databases">
        <title>Sequencing the genomes of 1000 actinobacteria strains.</title>
        <authorList>
            <person name="Klenk H.-P."/>
        </authorList>
    </citation>
    <scope>NUCLEOTIDE SEQUENCE [LARGE SCALE GENOMIC DNA]</scope>
    <source>
        <strain evidence="2 3">DSM 44320</strain>
    </source>
</reference>
<gene>
    <name evidence="2" type="ORF">FHR33_008405</name>
</gene>
<sequence length="168" mass="19220">MRSEVYSLNPRGREYLDEFRRTWSFTERLEQLRERGEQTWPQGRASRSSATADTWRRSPGRSRTSGAIGHARRASSGFPTTSHTATDALRRYLRFLGPPDKADSLLSTLEDLAALFEQSATNGTPDPRSRRAGPVEFTEAFLTNHPQGQEHHRSRHKRQVVTKQRTDI</sequence>
<dbReference type="RefSeq" id="WP_221241450.1">
    <property type="nucleotide sequence ID" value="NZ_BAAAXX010000102.1"/>
</dbReference>
<comment type="caution">
    <text evidence="2">The sequence shown here is derived from an EMBL/GenBank/DDBJ whole genome shotgun (WGS) entry which is preliminary data.</text>
</comment>
<proteinExistence type="predicted"/>
<dbReference type="GeneID" id="95396050"/>
<organism evidence="2 3">
    <name type="scientific">Nonomuraea dietziae</name>
    <dbReference type="NCBI Taxonomy" id="65515"/>
    <lineage>
        <taxon>Bacteria</taxon>
        <taxon>Bacillati</taxon>
        <taxon>Actinomycetota</taxon>
        <taxon>Actinomycetes</taxon>
        <taxon>Streptosporangiales</taxon>
        <taxon>Streptosporangiaceae</taxon>
        <taxon>Nonomuraea</taxon>
    </lineage>
</organism>
<dbReference type="EMBL" id="JACIBV010000001">
    <property type="protein sequence ID" value="MBB3732545.1"/>
    <property type="molecule type" value="Genomic_DNA"/>
</dbReference>
<feature type="compositionally biased region" description="Polar residues" evidence="1">
    <location>
        <begin position="39"/>
        <end position="52"/>
    </location>
</feature>
<feature type="region of interest" description="Disordered" evidence="1">
    <location>
        <begin position="144"/>
        <end position="168"/>
    </location>
</feature>
<name>A0A7W5VF60_9ACTN</name>
<evidence type="ECO:0000313" key="3">
    <source>
        <dbReference type="Proteomes" id="UP000579945"/>
    </source>
</evidence>
<accession>A0A7W5VF60</accession>
<evidence type="ECO:0000313" key="2">
    <source>
        <dbReference type="EMBL" id="MBB3732545.1"/>
    </source>
</evidence>
<dbReference type="AlphaFoldDB" id="A0A7W5VF60"/>
<protein>
    <submittedName>
        <fullName evidence="2">Uncharacterized protein</fullName>
    </submittedName>
</protein>
<dbReference type="Proteomes" id="UP000579945">
    <property type="component" value="Unassembled WGS sequence"/>
</dbReference>